<evidence type="ECO:0000256" key="1">
    <source>
        <dbReference type="ARBA" id="ARBA00007100"/>
    </source>
</evidence>
<dbReference type="RefSeq" id="WP_147098120.1">
    <property type="nucleotide sequence ID" value="NZ_VOOS01000001.1"/>
</dbReference>
<dbReference type="InterPro" id="IPR032698">
    <property type="entry name" value="SirB1_N"/>
</dbReference>
<protein>
    <recommendedName>
        <fullName evidence="2">Protein SirB1 N-terminal domain-containing protein</fullName>
    </recommendedName>
</protein>
<feature type="domain" description="Protein SirB1 N-terminal" evidence="2">
    <location>
        <begin position="102"/>
        <end position="251"/>
    </location>
</feature>
<dbReference type="PANTHER" id="PTHR31350">
    <property type="entry name" value="SI:DKEY-261L7.2"/>
    <property type="match status" value="1"/>
</dbReference>
<comment type="similarity">
    <text evidence="1">Belongs to the UPF0162 family.</text>
</comment>
<organism evidence="3 4">
    <name type="scientific">Vicingus serpentipes</name>
    <dbReference type="NCBI Taxonomy" id="1926625"/>
    <lineage>
        <taxon>Bacteria</taxon>
        <taxon>Pseudomonadati</taxon>
        <taxon>Bacteroidota</taxon>
        <taxon>Flavobacteriia</taxon>
        <taxon>Flavobacteriales</taxon>
        <taxon>Vicingaceae</taxon>
        <taxon>Vicingus</taxon>
    </lineage>
</organism>
<name>A0A5C6RZC3_9FLAO</name>
<accession>A0A5C6RZC3</accession>
<dbReference type="PANTHER" id="PTHR31350:SF21">
    <property type="entry name" value="F-BOX ONLY PROTEIN 21"/>
    <property type="match status" value="1"/>
</dbReference>
<dbReference type="OrthoDB" id="188084at2"/>
<dbReference type="EMBL" id="VOOS01000001">
    <property type="protein sequence ID" value="TXB66990.1"/>
    <property type="molecule type" value="Genomic_DNA"/>
</dbReference>
<dbReference type="Pfam" id="PF13369">
    <property type="entry name" value="Transglut_core2"/>
    <property type="match status" value="1"/>
</dbReference>
<gene>
    <name evidence="3" type="ORF">FRY74_02055</name>
</gene>
<proteinExistence type="inferred from homology"/>
<comment type="caution">
    <text evidence="3">The sequence shown here is derived from an EMBL/GenBank/DDBJ whole genome shotgun (WGS) entry which is preliminary data.</text>
</comment>
<sequence length="279" mass="32060">MAEPEIQALISLLDDPDTDIYQEIKTKIISYGDNIIPHLEYAWETSLDHLLQQRVEEIIHHLQFSVIKDALINWKINNSNNLLEGAIIAAKYQYPDLAPNTITDYISKLTQDVWLDLNDNLTALEKVKVLNHIIFEVHGFNGNVKNINSPQNSYINNVIESKKGNPITLAVIYLSVCQKLNIPIYGVNVPAHFILGFAEETNNVLFYLNVFNKGSVFSKNDIDKFLEQLKKEPKKEYYIPCDNITTIKRLLQHLVYTYDNLGYPDKKEELAELLAILEK</sequence>
<reference evidence="3 4" key="1">
    <citation type="submission" date="2019-08" db="EMBL/GenBank/DDBJ databases">
        <title>Genome of Vicingus serpentipes NCIMB 15042.</title>
        <authorList>
            <person name="Bowman J.P."/>
        </authorList>
    </citation>
    <scope>NUCLEOTIDE SEQUENCE [LARGE SCALE GENOMIC DNA]</scope>
    <source>
        <strain evidence="3 4">NCIMB 15042</strain>
    </source>
</reference>
<evidence type="ECO:0000313" key="3">
    <source>
        <dbReference type="EMBL" id="TXB66990.1"/>
    </source>
</evidence>
<dbReference type="Proteomes" id="UP000321721">
    <property type="component" value="Unassembled WGS sequence"/>
</dbReference>
<keyword evidence="4" id="KW-1185">Reference proteome</keyword>
<dbReference type="AlphaFoldDB" id="A0A5C6RZC3"/>
<evidence type="ECO:0000259" key="2">
    <source>
        <dbReference type="Pfam" id="PF13369"/>
    </source>
</evidence>
<evidence type="ECO:0000313" key="4">
    <source>
        <dbReference type="Proteomes" id="UP000321721"/>
    </source>
</evidence>